<comment type="caution">
    <text evidence="1">The sequence shown here is derived from an EMBL/GenBank/DDBJ whole genome shotgun (WGS) entry which is preliminary data.</text>
</comment>
<dbReference type="EMBL" id="JBJURJ010000022">
    <property type="protein sequence ID" value="MFM9331746.1"/>
    <property type="molecule type" value="Genomic_DNA"/>
</dbReference>
<accession>A0ACC7P3W1</accession>
<keyword evidence="2" id="KW-1185">Reference proteome</keyword>
<gene>
    <name evidence="1" type="ORF">ACI1P1_25950</name>
</gene>
<proteinExistence type="predicted"/>
<protein>
    <submittedName>
        <fullName evidence="1">Nucleotidyltransferase-like protein</fullName>
    </submittedName>
</protein>
<name>A0ACC7P3W1_9BACL</name>
<evidence type="ECO:0000313" key="1">
    <source>
        <dbReference type="EMBL" id="MFM9331746.1"/>
    </source>
</evidence>
<dbReference type="Proteomes" id="UP001631969">
    <property type="component" value="Unassembled WGS sequence"/>
</dbReference>
<evidence type="ECO:0000313" key="2">
    <source>
        <dbReference type="Proteomes" id="UP001631969"/>
    </source>
</evidence>
<sequence>MNAQILTQKEQLVAGLSQLRGLLGIVALWNASGFSVLTEGNDLLLIVVLEDESPASSTYHYIQDGIRIQERRLSKGHIEHLLAMRDDRAVTRLIIEGDIWVDRDDYLEGIRASFLKYPALLKQQKLLSEFSLFLKRSLQCKEFIFADEILDAYGSLLRAIHHWGRITLIEEDVLPEITMWQQIRGRNPEVYKLYEELTESPETLKQRVELVLLACEFSVMSKMEDCCALLIGILEEAEKPISVQELLAHPFLKGMSTANIPLMLNKLARKSIIKEVAVPAEEELFSLEIHYGVFKDSN</sequence>
<organism evidence="1 2">
    <name type="scientific">Paenibacillus mesotrionivorans</name>
    <dbReference type="NCBI Taxonomy" id="3160968"/>
    <lineage>
        <taxon>Bacteria</taxon>
        <taxon>Bacillati</taxon>
        <taxon>Bacillota</taxon>
        <taxon>Bacilli</taxon>
        <taxon>Bacillales</taxon>
        <taxon>Paenibacillaceae</taxon>
        <taxon>Paenibacillus</taxon>
    </lineage>
</organism>
<reference evidence="1" key="1">
    <citation type="submission" date="2024-12" db="EMBL/GenBank/DDBJ databases">
        <authorList>
            <person name="Wu N."/>
        </authorList>
    </citation>
    <scope>NUCLEOTIDE SEQUENCE</scope>
    <source>
        <strain evidence="1">P15</strain>
    </source>
</reference>